<dbReference type="EMBL" id="NBSH01000004">
    <property type="protein sequence ID" value="ORX38153.1"/>
    <property type="molecule type" value="Genomic_DNA"/>
</dbReference>
<evidence type="ECO:0000256" key="6">
    <source>
        <dbReference type="SAM" id="MobiDB-lite"/>
    </source>
</evidence>
<feature type="transmembrane region" description="Helical" evidence="7">
    <location>
        <begin position="170"/>
        <end position="191"/>
    </location>
</feature>
<dbReference type="InterPro" id="IPR005828">
    <property type="entry name" value="MFS_sugar_transport-like"/>
</dbReference>
<comment type="caution">
    <text evidence="9">The sequence shown here is derived from an EMBL/GenBank/DDBJ whole genome shotgun (WGS) entry which is preliminary data.</text>
</comment>
<feature type="transmembrane region" description="Helical" evidence="7">
    <location>
        <begin position="375"/>
        <end position="397"/>
    </location>
</feature>
<dbReference type="OrthoDB" id="6612291at2759"/>
<evidence type="ECO:0000313" key="9">
    <source>
        <dbReference type="EMBL" id="ORX38153.1"/>
    </source>
</evidence>
<keyword evidence="5 7" id="KW-0472">Membrane</keyword>
<evidence type="ECO:0000256" key="4">
    <source>
        <dbReference type="ARBA" id="ARBA00022989"/>
    </source>
</evidence>
<dbReference type="Proteomes" id="UP000193218">
    <property type="component" value="Unassembled WGS sequence"/>
</dbReference>
<feature type="domain" description="Major facilitator superfamily (MFS) profile" evidence="8">
    <location>
        <begin position="63"/>
        <end position="500"/>
    </location>
</feature>
<evidence type="ECO:0000256" key="1">
    <source>
        <dbReference type="ARBA" id="ARBA00004141"/>
    </source>
</evidence>
<evidence type="ECO:0000313" key="10">
    <source>
        <dbReference type="Proteomes" id="UP000193218"/>
    </source>
</evidence>
<dbReference type="PANTHER" id="PTHR48022:SF33">
    <property type="entry name" value="SUGAR PERMEASE, PUTATIVE (AFU_ORTHOLOGUE AFUA_6G12040)-RELATED"/>
    <property type="match status" value="1"/>
</dbReference>
<evidence type="ECO:0000256" key="2">
    <source>
        <dbReference type="ARBA" id="ARBA00010992"/>
    </source>
</evidence>
<protein>
    <submittedName>
        <fullName evidence="9">And other transporter-domain-containing protein</fullName>
    </submittedName>
</protein>
<sequence>MPSHQRGEHEKHLSEEVEETHTATDVVTEMSANELLQAYNAAVSEHQLSIRRSARIGVKAIAWMSVIGLVSIVDRLNETLLFGFQALPSFQKEFGAVVTQTNTTLKWTLTAKQQELLNVLPGVAHILGLAIYGYLVDRLGTLVLVVFAVFLAFFAHNFAMVLAGTTLNNAILAFVSAIAPAWCLELSPLALRPYALIYMQFVQNIAQLIASVMCQSYANSTSRWAWRIPYAIQWGFPIPVIIATWFAPESPWWLVRHGQNEAALRSLARLHNGENDDDQMLALIQYTVVLERALAVGGTYGDVFKGVNLRRTEVAFMSSLGQNLAGFALAGGTYFFEAAGLSASNAFSLSCGSSGLSMVATILAAVVIKKMGRRGLWLGGTAAMCIILAVMGSLALARKQTPAVVWPQGVCAILFNFFDLLSLGALASILTAEIGAVNLRRKTQAVGLIGYDVSALVSGAISPYLVNPDKANLKGKAAWIPCFINILLFIYGYFRIPEIQGRNSEELDILFERRVPARQFKRYKIDREEEFGLRGLKDTGCLEPANVEPVATLV</sequence>
<comment type="subcellular location">
    <subcellularLocation>
        <location evidence="1">Membrane</location>
        <topology evidence="1">Multi-pass membrane protein</topology>
    </subcellularLocation>
</comment>
<dbReference type="InParanoid" id="A0A1Y1UJB8"/>
<feature type="transmembrane region" description="Helical" evidence="7">
    <location>
        <begin position="417"/>
        <end position="439"/>
    </location>
</feature>
<dbReference type="InterPro" id="IPR036259">
    <property type="entry name" value="MFS_trans_sf"/>
</dbReference>
<evidence type="ECO:0000259" key="8">
    <source>
        <dbReference type="PROSITE" id="PS50850"/>
    </source>
</evidence>
<dbReference type="GO" id="GO:0016020">
    <property type="term" value="C:membrane"/>
    <property type="evidence" value="ECO:0007669"/>
    <property type="project" value="UniProtKB-SubCell"/>
</dbReference>
<dbReference type="InterPro" id="IPR020846">
    <property type="entry name" value="MFS_dom"/>
</dbReference>
<feature type="transmembrane region" description="Helical" evidence="7">
    <location>
        <begin position="56"/>
        <end position="73"/>
    </location>
</feature>
<feature type="transmembrane region" description="Helical" evidence="7">
    <location>
        <begin position="477"/>
        <end position="494"/>
    </location>
</feature>
<reference evidence="9 10" key="1">
    <citation type="submission" date="2017-03" db="EMBL/GenBank/DDBJ databases">
        <title>Widespread Adenine N6-methylation of Active Genes in Fungi.</title>
        <authorList>
            <consortium name="DOE Joint Genome Institute"/>
            <person name="Mondo S.J."/>
            <person name="Dannebaum R.O."/>
            <person name="Kuo R.C."/>
            <person name="Louie K.B."/>
            <person name="Bewick A.J."/>
            <person name="Labutti K."/>
            <person name="Haridas S."/>
            <person name="Kuo A."/>
            <person name="Salamov A."/>
            <person name="Ahrendt S.R."/>
            <person name="Lau R."/>
            <person name="Bowen B.P."/>
            <person name="Lipzen A."/>
            <person name="Sullivan W."/>
            <person name="Andreopoulos W.B."/>
            <person name="Clum A."/>
            <person name="Lindquist E."/>
            <person name="Daum C."/>
            <person name="Northen T.R."/>
            <person name="Ramamoorthy G."/>
            <person name="Schmitz R.J."/>
            <person name="Gryganskyi A."/>
            <person name="Culley D."/>
            <person name="Magnuson J."/>
            <person name="James T.Y."/>
            <person name="O'Malley M.A."/>
            <person name="Stajich J.E."/>
            <person name="Spatafora J.W."/>
            <person name="Visel A."/>
            <person name="Grigoriev I.V."/>
        </authorList>
    </citation>
    <scope>NUCLEOTIDE SEQUENCE [LARGE SCALE GENOMIC DNA]</scope>
    <source>
        <strain evidence="9 10">NRRL Y-17943</strain>
    </source>
</reference>
<dbReference type="PROSITE" id="PS50850">
    <property type="entry name" value="MFS"/>
    <property type="match status" value="1"/>
</dbReference>
<feature type="transmembrane region" description="Helical" evidence="7">
    <location>
        <begin position="314"/>
        <end position="335"/>
    </location>
</feature>
<evidence type="ECO:0000256" key="5">
    <source>
        <dbReference type="ARBA" id="ARBA00023136"/>
    </source>
</evidence>
<dbReference type="PANTHER" id="PTHR48022">
    <property type="entry name" value="PLASTIDIC GLUCOSE TRANSPORTER 4"/>
    <property type="match status" value="1"/>
</dbReference>
<organism evidence="9 10">
    <name type="scientific">Kockovaella imperatae</name>
    <dbReference type="NCBI Taxonomy" id="4999"/>
    <lineage>
        <taxon>Eukaryota</taxon>
        <taxon>Fungi</taxon>
        <taxon>Dikarya</taxon>
        <taxon>Basidiomycota</taxon>
        <taxon>Agaricomycotina</taxon>
        <taxon>Tremellomycetes</taxon>
        <taxon>Tremellales</taxon>
        <taxon>Cuniculitremaceae</taxon>
        <taxon>Kockovaella</taxon>
    </lineage>
</organism>
<dbReference type="InterPro" id="IPR050360">
    <property type="entry name" value="MFS_Sugar_Transporters"/>
</dbReference>
<dbReference type="GeneID" id="33560867"/>
<dbReference type="GO" id="GO:0005351">
    <property type="term" value="F:carbohydrate:proton symporter activity"/>
    <property type="evidence" value="ECO:0007669"/>
    <property type="project" value="TreeGrafter"/>
</dbReference>
<dbReference type="FunFam" id="1.20.1250.20:FF:000078">
    <property type="entry name" value="MFS maltose transporter, putative"/>
    <property type="match status" value="1"/>
</dbReference>
<feature type="transmembrane region" description="Helical" evidence="7">
    <location>
        <begin position="116"/>
        <end position="135"/>
    </location>
</feature>
<dbReference type="AlphaFoldDB" id="A0A1Y1UJB8"/>
<keyword evidence="4 7" id="KW-1133">Transmembrane helix</keyword>
<dbReference type="Pfam" id="PF00083">
    <property type="entry name" value="Sugar_tr"/>
    <property type="match status" value="1"/>
</dbReference>
<dbReference type="Gene3D" id="1.20.1250.20">
    <property type="entry name" value="MFS general substrate transporter like domains"/>
    <property type="match status" value="1"/>
</dbReference>
<name>A0A1Y1UJB8_9TREE</name>
<evidence type="ECO:0000256" key="3">
    <source>
        <dbReference type="ARBA" id="ARBA00022692"/>
    </source>
</evidence>
<proteinExistence type="inferred from homology"/>
<gene>
    <name evidence="9" type="ORF">BD324DRAFT_679922</name>
</gene>
<dbReference type="RefSeq" id="XP_021872075.1">
    <property type="nucleotide sequence ID" value="XM_022019058.1"/>
</dbReference>
<comment type="similarity">
    <text evidence="2">Belongs to the major facilitator superfamily. Sugar transporter (TC 2.A.1.1) family.</text>
</comment>
<feature type="transmembrane region" description="Helical" evidence="7">
    <location>
        <begin position="347"/>
        <end position="368"/>
    </location>
</feature>
<evidence type="ECO:0000256" key="7">
    <source>
        <dbReference type="SAM" id="Phobius"/>
    </source>
</evidence>
<feature type="region of interest" description="Disordered" evidence="6">
    <location>
        <begin position="1"/>
        <end position="22"/>
    </location>
</feature>
<keyword evidence="10" id="KW-1185">Reference proteome</keyword>
<feature type="transmembrane region" description="Helical" evidence="7">
    <location>
        <begin position="446"/>
        <end position="465"/>
    </location>
</feature>
<accession>A0A1Y1UJB8</accession>
<feature type="transmembrane region" description="Helical" evidence="7">
    <location>
        <begin position="142"/>
        <end position="164"/>
    </location>
</feature>
<keyword evidence="3 7" id="KW-0812">Transmembrane</keyword>
<dbReference type="SUPFAM" id="SSF103473">
    <property type="entry name" value="MFS general substrate transporter"/>
    <property type="match status" value="1"/>
</dbReference>